<name>A0ABN2S199_9MICO</name>
<dbReference type="EMBL" id="BAAAPU010000007">
    <property type="protein sequence ID" value="GAA1978636.1"/>
    <property type="molecule type" value="Genomic_DNA"/>
</dbReference>
<proteinExistence type="predicted"/>
<evidence type="ECO:0000313" key="1">
    <source>
        <dbReference type="EMBL" id="GAA1978636.1"/>
    </source>
</evidence>
<gene>
    <name evidence="1" type="ORF">GCM10009817_18920</name>
</gene>
<accession>A0ABN2S199</accession>
<comment type="caution">
    <text evidence="1">The sequence shown here is derived from an EMBL/GenBank/DDBJ whole genome shotgun (WGS) entry which is preliminary data.</text>
</comment>
<keyword evidence="2" id="KW-1185">Reference proteome</keyword>
<organism evidence="1 2">
    <name type="scientific">Terrabacter lapilli</name>
    <dbReference type="NCBI Taxonomy" id="436231"/>
    <lineage>
        <taxon>Bacteria</taxon>
        <taxon>Bacillati</taxon>
        <taxon>Actinomycetota</taxon>
        <taxon>Actinomycetes</taxon>
        <taxon>Micrococcales</taxon>
        <taxon>Intrasporangiaceae</taxon>
        <taxon>Terrabacter</taxon>
    </lineage>
</organism>
<dbReference type="RefSeq" id="WP_344061060.1">
    <property type="nucleotide sequence ID" value="NZ_BAAAPU010000007.1"/>
</dbReference>
<dbReference type="Gene3D" id="3.10.450.50">
    <property type="match status" value="1"/>
</dbReference>
<protein>
    <submittedName>
        <fullName evidence="1">Uncharacterized protein</fullName>
    </submittedName>
</protein>
<dbReference type="SUPFAM" id="SSF54427">
    <property type="entry name" value="NTF2-like"/>
    <property type="match status" value="1"/>
</dbReference>
<evidence type="ECO:0000313" key="2">
    <source>
        <dbReference type="Proteomes" id="UP001500013"/>
    </source>
</evidence>
<sequence length="496" mass="53377">MAAVLGVIAVLTLALLSRGAQDGAWGDHALDWLRARDVAAHRSVAELVLFESPDAWDVPCCYQSRPLHGRAEDAEVLAPLLGEPPNGGTAGRSYVDTNGSVVEYRLPAVAHDVTPDELLVSEHAADGAATLMTHPRSLQFLQDPRFFGIQGFGRELAGAKDLADHYLAAWSGRDNHALSSLYAPDATLTDSLLGVRLTGREAIGAYGVETAGARLLQDRIRRDGGPALYGFWREPDSPLVAYLSYTGDDGTHCPGGVTAQLQIAHGRIVAERRFHDVASMRRCVNTAQLPDGWWSHAAIPTLPQDRVTGTIAVAGRRVEVHNGTPGAEALVRLALTRFPAARLAAPDIAAVAFDEEIHRQQCSTQRWGLTLSAGSSSRIYLCFTVPGAPTPFQQQLLLHELAHAWMWENLTGATRQEFLALVHLPTWDARDLPWDRRGMEHAADLIAWGISDSPVDSELLAGDSCIQLTAAFRLLTHASPLPQCPGATADLPSGGG</sequence>
<dbReference type="InterPro" id="IPR032710">
    <property type="entry name" value="NTF2-like_dom_sf"/>
</dbReference>
<reference evidence="1 2" key="1">
    <citation type="journal article" date="2019" name="Int. J. Syst. Evol. Microbiol.">
        <title>The Global Catalogue of Microorganisms (GCM) 10K type strain sequencing project: providing services to taxonomists for standard genome sequencing and annotation.</title>
        <authorList>
            <consortium name="The Broad Institute Genomics Platform"/>
            <consortium name="The Broad Institute Genome Sequencing Center for Infectious Disease"/>
            <person name="Wu L."/>
            <person name="Ma J."/>
        </authorList>
    </citation>
    <scope>NUCLEOTIDE SEQUENCE [LARGE SCALE GENOMIC DNA]</scope>
    <source>
        <strain evidence="1 2">JCM 15628</strain>
    </source>
</reference>
<dbReference type="Proteomes" id="UP001500013">
    <property type="component" value="Unassembled WGS sequence"/>
</dbReference>